<evidence type="ECO:0000313" key="3">
    <source>
        <dbReference type="Proteomes" id="UP000179642"/>
    </source>
</evidence>
<dbReference type="Gene3D" id="3.40.50.300">
    <property type="entry name" value="P-loop containing nucleotide triphosphate hydrolases"/>
    <property type="match status" value="1"/>
</dbReference>
<dbReference type="RefSeq" id="WP_071379894.1">
    <property type="nucleotide sequence ID" value="NZ_MLYO01000013.1"/>
</dbReference>
<dbReference type="EMBL" id="MLYO01000013">
    <property type="protein sequence ID" value="OIK06764.1"/>
    <property type="molecule type" value="Genomic_DNA"/>
</dbReference>
<comment type="caution">
    <text evidence="2">The sequence shown here is derived from an EMBL/GenBank/DDBJ whole genome shotgun (WGS) entry which is preliminary data.</text>
</comment>
<gene>
    <name evidence="2" type="ORF">BIV23_07195</name>
</gene>
<accession>A0A1S2QKZ7</accession>
<dbReference type="SUPFAM" id="SSF52540">
    <property type="entry name" value="P-loop containing nucleoside triphosphate hydrolases"/>
    <property type="match status" value="1"/>
</dbReference>
<feature type="region of interest" description="Disordered" evidence="1">
    <location>
        <begin position="207"/>
        <end position="231"/>
    </location>
</feature>
<organism evidence="2 3">
    <name type="scientific">Streptomyces monashensis</name>
    <dbReference type="NCBI Taxonomy" id="1678012"/>
    <lineage>
        <taxon>Bacteria</taxon>
        <taxon>Bacillati</taxon>
        <taxon>Actinomycetota</taxon>
        <taxon>Actinomycetes</taxon>
        <taxon>Kitasatosporales</taxon>
        <taxon>Streptomycetaceae</taxon>
        <taxon>Streptomyces</taxon>
    </lineage>
</organism>
<sequence length="250" mass="26833">MKETNLFFAVDTVLGLLPRSPAIVLTRAPVGIASSFARGGLWERWRYDDRYAQVSAPARAPRWRASFAALLPDDGPDPFTALGRLIAVKALLLARSLHGPANEARPRLVIPYERHVADRAATLSGLARFLDVPVPALEAPQPDQGQEAADATFATTGHKDRLTARLSPGDAAGVSESVAATFEAALQTLGPHVTGTTREWVAGDDLYELQPPSRGRPGSDRRPPLPWCPGPTMRRCPGFGGATCWSPTRG</sequence>
<dbReference type="Proteomes" id="UP000179642">
    <property type="component" value="Unassembled WGS sequence"/>
</dbReference>
<dbReference type="OrthoDB" id="3413779at2"/>
<protein>
    <recommendedName>
        <fullName evidence="4">Sulfotransferase domain-containing protein</fullName>
    </recommendedName>
</protein>
<keyword evidence="3" id="KW-1185">Reference proteome</keyword>
<proteinExistence type="predicted"/>
<evidence type="ECO:0008006" key="4">
    <source>
        <dbReference type="Google" id="ProtNLM"/>
    </source>
</evidence>
<evidence type="ECO:0000256" key="1">
    <source>
        <dbReference type="SAM" id="MobiDB-lite"/>
    </source>
</evidence>
<dbReference type="InterPro" id="IPR027417">
    <property type="entry name" value="P-loop_NTPase"/>
</dbReference>
<name>A0A1S2QKZ7_9ACTN</name>
<reference evidence="2 3" key="1">
    <citation type="submission" date="2016-10" db="EMBL/GenBank/DDBJ databases">
        <title>Genome sequence of Streptomyces sp. MUSC 1.</title>
        <authorList>
            <person name="Lee L.-H."/>
            <person name="Ser H.-L."/>
            <person name="Law J.W.-F."/>
        </authorList>
    </citation>
    <scope>NUCLEOTIDE SEQUENCE [LARGE SCALE GENOMIC DNA]</scope>
    <source>
        <strain evidence="2 3">MUSC 1</strain>
    </source>
</reference>
<dbReference type="AlphaFoldDB" id="A0A1S2QKZ7"/>
<evidence type="ECO:0000313" key="2">
    <source>
        <dbReference type="EMBL" id="OIK06764.1"/>
    </source>
</evidence>